<organism evidence="1 2">
    <name type="scientific">Flavobacterium tibetense</name>
    <dbReference type="NCBI Taxonomy" id="2233533"/>
    <lineage>
        <taxon>Bacteria</taxon>
        <taxon>Pseudomonadati</taxon>
        <taxon>Bacteroidota</taxon>
        <taxon>Flavobacteriia</taxon>
        <taxon>Flavobacteriales</taxon>
        <taxon>Flavobacteriaceae</taxon>
        <taxon>Flavobacterium</taxon>
    </lineage>
</organism>
<dbReference type="AlphaFoldDB" id="A0A365NYX1"/>
<dbReference type="PROSITE" id="PS51257">
    <property type="entry name" value="PROKAR_LIPOPROTEIN"/>
    <property type="match status" value="1"/>
</dbReference>
<proteinExistence type="predicted"/>
<name>A0A365NYX1_9FLAO</name>
<protein>
    <submittedName>
        <fullName evidence="1">Uncharacterized protein</fullName>
    </submittedName>
</protein>
<evidence type="ECO:0000313" key="1">
    <source>
        <dbReference type="EMBL" id="RBA27391.1"/>
    </source>
</evidence>
<dbReference type="EMBL" id="QLST01000021">
    <property type="protein sequence ID" value="RBA27391.1"/>
    <property type="molecule type" value="Genomic_DNA"/>
</dbReference>
<sequence length="110" mass="13315">MHLKRIVKFESLKTEQNMRVLFFLFLCYSMISCKFDKSDLQNSTWKIYQKSSNDFGDVISFKNMDVKNDTIFFNNEPIYLIVEYRNRYFMDKFITIKSLNTQNIATYINK</sequence>
<evidence type="ECO:0000313" key="2">
    <source>
        <dbReference type="Proteomes" id="UP000253319"/>
    </source>
</evidence>
<dbReference type="Proteomes" id="UP000253319">
    <property type="component" value="Unassembled WGS sequence"/>
</dbReference>
<accession>A0A365NYX1</accession>
<comment type="caution">
    <text evidence="1">The sequence shown here is derived from an EMBL/GenBank/DDBJ whole genome shotgun (WGS) entry which is preliminary data.</text>
</comment>
<keyword evidence="2" id="KW-1185">Reference proteome</keyword>
<reference evidence="1 2" key="1">
    <citation type="submission" date="2018-06" db="EMBL/GenBank/DDBJ databases">
        <title>Flavobacterium tibetense sp. nov., isolated from a wetland YonghuCo on Tibetan Plateau.</title>
        <authorList>
            <person name="Xing P."/>
            <person name="Phurbu D."/>
            <person name="Lu H."/>
        </authorList>
    </citation>
    <scope>NUCLEOTIDE SEQUENCE [LARGE SCALE GENOMIC DNA]</scope>
    <source>
        <strain evidence="1 2">YH5</strain>
    </source>
</reference>
<gene>
    <name evidence="1" type="ORF">DPN68_12460</name>
</gene>